<keyword evidence="2" id="KW-0472">Membrane</keyword>
<evidence type="ECO:0000259" key="3">
    <source>
        <dbReference type="Pfam" id="PF08044"/>
    </source>
</evidence>
<comment type="caution">
    <text evidence="4">The sequence shown here is derived from an EMBL/GenBank/DDBJ whole genome shotgun (WGS) entry which is preliminary data.</text>
</comment>
<keyword evidence="5" id="KW-1185">Reference proteome</keyword>
<dbReference type="Pfam" id="PF08044">
    <property type="entry name" value="DUF1707"/>
    <property type="match status" value="1"/>
</dbReference>
<accession>A0ABW4FKU1</accession>
<name>A0ABW4FKU1_9PSEU</name>
<dbReference type="RefSeq" id="WP_343973691.1">
    <property type="nucleotide sequence ID" value="NZ_BAAAJG010000004.1"/>
</dbReference>
<dbReference type="InterPro" id="IPR012551">
    <property type="entry name" value="DUF1707_SHOCT-like"/>
</dbReference>
<feature type="transmembrane region" description="Helical" evidence="2">
    <location>
        <begin position="112"/>
        <end position="135"/>
    </location>
</feature>
<keyword evidence="2" id="KW-0812">Transmembrane</keyword>
<evidence type="ECO:0000256" key="1">
    <source>
        <dbReference type="SAM" id="MobiDB-lite"/>
    </source>
</evidence>
<dbReference type="EMBL" id="JBHUCP010000010">
    <property type="protein sequence ID" value="MFD1531219.1"/>
    <property type="molecule type" value="Genomic_DNA"/>
</dbReference>
<gene>
    <name evidence="4" type="ORF">ACFSCY_17420</name>
</gene>
<protein>
    <submittedName>
        <fullName evidence="4">DUF1707 domain-containing protein</fullName>
    </submittedName>
</protein>
<proteinExistence type="predicted"/>
<evidence type="ECO:0000313" key="5">
    <source>
        <dbReference type="Proteomes" id="UP001597145"/>
    </source>
</evidence>
<feature type="region of interest" description="Disordered" evidence="1">
    <location>
        <begin position="1"/>
        <end position="22"/>
    </location>
</feature>
<keyword evidence="2" id="KW-1133">Transmembrane helix</keyword>
<evidence type="ECO:0000313" key="4">
    <source>
        <dbReference type="EMBL" id="MFD1531219.1"/>
    </source>
</evidence>
<reference evidence="5" key="1">
    <citation type="journal article" date="2019" name="Int. J. Syst. Evol. Microbiol.">
        <title>The Global Catalogue of Microorganisms (GCM) 10K type strain sequencing project: providing services to taxonomists for standard genome sequencing and annotation.</title>
        <authorList>
            <consortium name="The Broad Institute Genomics Platform"/>
            <consortium name="The Broad Institute Genome Sequencing Center for Infectious Disease"/>
            <person name="Wu L."/>
            <person name="Ma J."/>
        </authorList>
    </citation>
    <scope>NUCLEOTIDE SEQUENCE [LARGE SCALE GENOMIC DNA]</scope>
    <source>
        <strain evidence="5">JCM 12165</strain>
    </source>
</reference>
<evidence type="ECO:0000256" key="2">
    <source>
        <dbReference type="SAM" id="Phobius"/>
    </source>
</evidence>
<organism evidence="4 5">
    <name type="scientific">Pseudonocardia aurantiaca</name>
    <dbReference type="NCBI Taxonomy" id="75290"/>
    <lineage>
        <taxon>Bacteria</taxon>
        <taxon>Bacillati</taxon>
        <taxon>Actinomycetota</taxon>
        <taxon>Actinomycetes</taxon>
        <taxon>Pseudonocardiales</taxon>
        <taxon>Pseudonocardiaceae</taxon>
        <taxon>Pseudonocardia</taxon>
    </lineage>
</organism>
<dbReference type="Proteomes" id="UP001597145">
    <property type="component" value="Unassembled WGS sequence"/>
</dbReference>
<sequence length="150" mass="15939">MTSADSAAHAAAAPDTSAPQAGAIRCSNAERERAAAVVQEAAGAGRLTMEETEERLGKVYAARYRHELEAFTADLPAVPKPAGWGLVFAMAREQFADNLTSLTSRDRGRRTVAARTVVIALAVLMFVMTLALVVVHRIVPDGPEYGGGFR</sequence>
<feature type="domain" description="DUF1707" evidence="3">
    <location>
        <begin position="24"/>
        <end position="76"/>
    </location>
</feature>